<dbReference type="Pfam" id="PF01697">
    <property type="entry name" value="Glyco_transf_92"/>
    <property type="match status" value="1"/>
</dbReference>
<name>A0A1S0UBN7_LOALO</name>
<evidence type="ECO:0000256" key="8">
    <source>
        <dbReference type="RuleBase" id="RU366017"/>
    </source>
</evidence>
<dbReference type="GO" id="GO:0016020">
    <property type="term" value="C:membrane"/>
    <property type="evidence" value="ECO:0007669"/>
    <property type="project" value="UniProtKB-SubCell"/>
</dbReference>
<dbReference type="InterPro" id="IPR008166">
    <property type="entry name" value="Glyco_transf_92"/>
</dbReference>
<dbReference type="InParanoid" id="A0A1S0UBN7"/>
<evidence type="ECO:0000256" key="5">
    <source>
        <dbReference type="ARBA" id="ARBA00022692"/>
    </source>
</evidence>
<evidence type="ECO:0000256" key="7">
    <source>
        <dbReference type="ARBA" id="ARBA00023136"/>
    </source>
</evidence>
<keyword evidence="6" id="KW-1133">Transmembrane helix</keyword>
<dbReference type="GO" id="GO:0016757">
    <property type="term" value="F:glycosyltransferase activity"/>
    <property type="evidence" value="ECO:0007669"/>
    <property type="project" value="UniProtKB-UniRule"/>
</dbReference>
<keyword evidence="5" id="KW-0812">Transmembrane</keyword>
<dbReference type="AlphaFoldDB" id="A0A1S0UBN7"/>
<dbReference type="OrthoDB" id="5852556at2759"/>
<feature type="non-terminal residue" evidence="9">
    <location>
        <position position="1"/>
    </location>
</feature>
<evidence type="ECO:0000256" key="4">
    <source>
        <dbReference type="ARBA" id="ARBA00022679"/>
    </source>
</evidence>
<keyword evidence="7" id="KW-0472">Membrane</keyword>
<comment type="subcellular location">
    <subcellularLocation>
        <location evidence="1">Membrane</location>
        <topology evidence="1">Single-pass membrane protein</topology>
    </subcellularLocation>
</comment>
<evidence type="ECO:0000313" key="9">
    <source>
        <dbReference type="EMBL" id="EFO27978.1"/>
    </source>
</evidence>
<dbReference type="KEGG" id="loa:LOAG_00503"/>
<dbReference type="GeneID" id="9937874"/>
<proteinExistence type="inferred from homology"/>
<dbReference type="RefSeq" id="XP_003136091.1">
    <property type="nucleotide sequence ID" value="XM_003136043.1"/>
</dbReference>
<dbReference type="PANTHER" id="PTHR21461:SF40">
    <property type="entry name" value="GLYCOSYLTRANSFERASE FAMILY 92 PROTEIN"/>
    <property type="match status" value="1"/>
</dbReference>
<gene>
    <name evidence="9" type="ORF">LOAG_00503</name>
</gene>
<dbReference type="PANTHER" id="PTHR21461">
    <property type="entry name" value="GLYCOSYLTRANSFERASE FAMILY 92 PROTEIN"/>
    <property type="match status" value="1"/>
</dbReference>
<comment type="similarity">
    <text evidence="2 8">Belongs to the glycosyltransferase 92 family.</text>
</comment>
<dbReference type="GO" id="GO:0005737">
    <property type="term" value="C:cytoplasm"/>
    <property type="evidence" value="ECO:0007669"/>
    <property type="project" value="TreeGrafter"/>
</dbReference>
<sequence>YIDWLQLIEFIEIWSSQGISHFFFYFYTVSPLVMNILQYYEAKGTVTLLPWRSFPVGENENPNKDVYRLAHSLANNDCLWRSQGAHFVAFVDLDEYILTTSGIRGENALSFGISTEVPCRFGFRLEKPCRLGFGDRNALSFGFGTEVGYDFHWHDISFEWLTNVSYGLAEVDGPHKQIVRPETVSIISTHSTRKSYPGYIDVNLNSSEVILLHASYKWSETNHSMNNLVTVPQLLAGILPSLNSAYREIGQLLFKNETMRIDRMLQMEIAKCINRWHINKCKSVEMCKTEIVRQTRWVHAENVTNDEYQLV</sequence>
<dbReference type="CTD" id="9937874"/>
<accession>A0A1S0UBN7</accession>
<organism evidence="9">
    <name type="scientific">Loa loa</name>
    <name type="common">Eye worm</name>
    <name type="synonym">Filaria loa</name>
    <dbReference type="NCBI Taxonomy" id="7209"/>
    <lineage>
        <taxon>Eukaryota</taxon>
        <taxon>Metazoa</taxon>
        <taxon>Ecdysozoa</taxon>
        <taxon>Nematoda</taxon>
        <taxon>Chromadorea</taxon>
        <taxon>Rhabditida</taxon>
        <taxon>Spirurina</taxon>
        <taxon>Spiruromorpha</taxon>
        <taxon>Filarioidea</taxon>
        <taxon>Onchocercidae</taxon>
        <taxon>Loa</taxon>
    </lineage>
</organism>
<evidence type="ECO:0000256" key="6">
    <source>
        <dbReference type="ARBA" id="ARBA00022989"/>
    </source>
</evidence>
<dbReference type="EC" id="2.4.1.-" evidence="8"/>
<reference evidence="9" key="1">
    <citation type="submission" date="2012-04" db="EMBL/GenBank/DDBJ databases">
        <title>The Genome Sequence of Loa loa.</title>
        <authorList>
            <consortium name="The Broad Institute Genome Sequencing Platform"/>
            <consortium name="Broad Institute Genome Sequencing Center for Infectious Disease"/>
            <person name="Nutman T.B."/>
            <person name="Fink D.L."/>
            <person name="Russ C."/>
            <person name="Young S."/>
            <person name="Zeng Q."/>
            <person name="Gargeya S."/>
            <person name="Alvarado L."/>
            <person name="Berlin A."/>
            <person name="Chapman S.B."/>
            <person name="Chen Z."/>
            <person name="Freedman E."/>
            <person name="Gellesch M."/>
            <person name="Goldberg J."/>
            <person name="Griggs A."/>
            <person name="Gujja S."/>
            <person name="Heilman E.R."/>
            <person name="Heiman D."/>
            <person name="Howarth C."/>
            <person name="Mehta T."/>
            <person name="Neiman D."/>
            <person name="Pearson M."/>
            <person name="Roberts A."/>
            <person name="Saif S."/>
            <person name="Shea T."/>
            <person name="Shenoy N."/>
            <person name="Sisk P."/>
            <person name="Stolte C."/>
            <person name="Sykes S."/>
            <person name="White J."/>
            <person name="Yandava C."/>
            <person name="Haas B."/>
            <person name="Henn M.R."/>
            <person name="Nusbaum C."/>
            <person name="Birren B."/>
        </authorList>
    </citation>
    <scope>NUCLEOTIDE SEQUENCE [LARGE SCALE GENOMIC DNA]</scope>
</reference>
<dbReference type="EMBL" id="JH712135">
    <property type="protein sequence ID" value="EFO27978.1"/>
    <property type="molecule type" value="Genomic_DNA"/>
</dbReference>
<evidence type="ECO:0000256" key="3">
    <source>
        <dbReference type="ARBA" id="ARBA00022676"/>
    </source>
</evidence>
<keyword evidence="4 8" id="KW-0808">Transferase</keyword>
<evidence type="ECO:0000256" key="1">
    <source>
        <dbReference type="ARBA" id="ARBA00004167"/>
    </source>
</evidence>
<evidence type="ECO:0000256" key="2">
    <source>
        <dbReference type="ARBA" id="ARBA00007647"/>
    </source>
</evidence>
<keyword evidence="3 8" id="KW-0328">Glycosyltransferase</keyword>
<protein>
    <recommendedName>
        <fullName evidence="8">Glycosyltransferase family 92 protein</fullName>
        <ecNumber evidence="8">2.4.1.-</ecNumber>
    </recommendedName>
</protein>